<proteinExistence type="predicted"/>
<dbReference type="InterPro" id="IPR043502">
    <property type="entry name" value="DNA/RNA_pol_sf"/>
</dbReference>
<dbReference type="EMBL" id="JAGGNH010000001">
    <property type="protein sequence ID" value="KAJ0984738.1"/>
    <property type="molecule type" value="Genomic_DNA"/>
</dbReference>
<dbReference type="SUPFAM" id="SSF56672">
    <property type="entry name" value="DNA/RNA polymerases"/>
    <property type="match status" value="1"/>
</dbReference>
<name>A0A9D5HQ42_9LILI</name>
<keyword evidence="2" id="KW-1185">Reference proteome</keyword>
<evidence type="ECO:0000313" key="1">
    <source>
        <dbReference type="EMBL" id="KAJ0984738.1"/>
    </source>
</evidence>
<dbReference type="PANTHER" id="PTHR11439:SF467">
    <property type="entry name" value="INTEGRASE CATALYTIC DOMAIN-CONTAINING PROTEIN"/>
    <property type="match status" value="1"/>
</dbReference>
<comment type="caution">
    <text evidence="1">The sequence shown here is derived from an EMBL/GenBank/DDBJ whole genome shotgun (WGS) entry which is preliminary data.</text>
</comment>
<dbReference type="Proteomes" id="UP001085076">
    <property type="component" value="Miscellaneous, Linkage group lg01"/>
</dbReference>
<reference evidence="1" key="1">
    <citation type="submission" date="2021-03" db="EMBL/GenBank/DDBJ databases">
        <authorList>
            <person name="Li Z."/>
            <person name="Yang C."/>
        </authorList>
    </citation>
    <scope>NUCLEOTIDE SEQUENCE</scope>
    <source>
        <strain evidence="1">Dzin_1.0</strain>
        <tissue evidence="1">Leaf</tissue>
    </source>
</reference>
<dbReference type="AlphaFoldDB" id="A0A9D5HQ42"/>
<evidence type="ECO:0000313" key="2">
    <source>
        <dbReference type="Proteomes" id="UP001085076"/>
    </source>
</evidence>
<dbReference type="OrthoDB" id="1919845at2759"/>
<evidence type="ECO:0008006" key="3">
    <source>
        <dbReference type="Google" id="ProtNLM"/>
    </source>
</evidence>
<accession>A0A9D5HQ42</accession>
<gene>
    <name evidence="1" type="ORF">J5N97_003094</name>
</gene>
<protein>
    <recommendedName>
        <fullName evidence="3">Retrovirus-related Pol polyprotein from transposon RE1</fullName>
    </recommendedName>
</protein>
<sequence>MLGCRVASTPIEQNHKLCTQSGNLVNKERYQRLVGRLIYLCHTRPDIAYVVSVVSRYMHDPKVKHIEAVYRILRYLKGNPGKGLWFWSHGHLDVEGYCDADWANYLDDRRSTSGYCVFVGGNLVSWRSKKQEVVARSTAEAEYRAMATSLCEMLWMRSLLSEL</sequence>
<dbReference type="CDD" id="cd09272">
    <property type="entry name" value="RNase_HI_RT_Ty1"/>
    <property type="match status" value="1"/>
</dbReference>
<organism evidence="1 2">
    <name type="scientific">Dioscorea zingiberensis</name>
    <dbReference type="NCBI Taxonomy" id="325984"/>
    <lineage>
        <taxon>Eukaryota</taxon>
        <taxon>Viridiplantae</taxon>
        <taxon>Streptophyta</taxon>
        <taxon>Embryophyta</taxon>
        <taxon>Tracheophyta</taxon>
        <taxon>Spermatophyta</taxon>
        <taxon>Magnoliopsida</taxon>
        <taxon>Liliopsida</taxon>
        <taxon>Dioscoreales</taxon>
        <taxon>Dioscoreaceae</taxon>
        <taxon>Dioscorea</taxon>
    </lineage>
</organism>
<reference evidence="1" key="2">
    <citation type="journal article" date="2022" name="Hortic Res">
        <title>The genome of Dioscorea zingiberensis sheds light on the biosynthesis, origin and evolution of the medicinally important diosgenin saponins.</title>
        <authorList>
            <person name="Li Y."/>
            <person name="Tan C."/>
            <person name="Li Z."/>
            <person name="Guo J."/>
            <person name="Li S."/>
            <person name="Chen X."/>
            <person name="Wang C."/>
            <person name="Dai X."/>
            <person name="Yang H."/>
            <person name="Song W."/>
            <person name="Hou L."/>
            <person name="Xu J."/>
            <person name="Tong Z."/>
            <person name="Xu A."/>
            <person name="Yuan X."/>
            <person name="Wang W."/>
            <person name="Yang Q."/>
            <person name="Chen L."/>
            <person name="Sun Z."/>
            <person name="Wang K."/>
            <person name="Pan B."/>
            <person name="Chen J."/>
            <person name="Bao Y."/>
            <person name="Liu F."/>
            <person name="Qi X."/>
            <person name="Gang D.R."/>
            <person name="Wen J."/>
            <person name="Li J."/>
        </authorList>
    </citation>
    <scope>NUCLEOTIDE SEQUENCE</scope>
    <source>
        <strain evidence="1">Dzin_1.0</strain>
    </source>
</reference>
<dbReference type="PANTHER" id="PTHR11439">
    <property type="entry name" value="GAG-POL-RELATED RETROTRANSPOSON"/>
    <property type="match status" value="1"/>
</dbReference>